<protein>
    <submittedName>
        <fullName evidence="1">Uncharacterized protein</fullName>
    </submittedName>
</protein>
<name>C2G4V7_SPHSI</name>
<sequence>MFFTHLKSFSPYSGHIYNELRAGIIRKNGKLIIKSDDRFDLMERTGYFPFREMRRNGCAYFVSDLELYDFFLATEETLKNYHVEYYRDWNFKAKEYLLEIFLSGYEIGITDFRKNIGISYNALTYGHKLEYLRNFCLYCLDFLYFDGELDKTLFYNLGYIQANLYLAFVEINNLEALAVSSSETAMPNEEAQIVEEPKRIEIYCNTNEIKKIWEVLTAPISTAKGTEQPVFSRNELEKYLGSMFCSGAFPDTFRSHGWPTPKSISRGDMRNVLIALMYSCYCLNRKFHRGSNQIMYVAMLKRYFSVFGTSKLESTKSVMATYTPKGIEVLKNSIKNNPYIEEMLSILKNHKLIH</sequence>
<dbReference type="EMBL" id="ACHB01000100">
    <property type="protein sequence ID" value="EEI89708.1"/>
    <property type="molecule type" value="Genomic_DNA"/>
</dbReference>
<organism evidence="1 2">
    <name type="scientific">Sphingobacterium spiritivorum ATCC 33300</name>
    <dbReference type="NCBI Taxonomy" id="525372"/>
    <lineage>
        <taxon>Bacteria</taxon>
        <taxon>Pseudomonadati</taxon>
        <taxon>Bacteroidota</taxon>
        <taxon>Sphingobacteriia</taxon>
        <taxon>Sphingobacteriales</taxon>
        <taxon>Sphingobacteriaceae</taxon>
        <taxon>Sphingobacterium</taxon>
    </lineage>
</organism>
<evidence type="ECO:0000313" key="1">
    <source>
        <dbReference type="EMBL" id="EEI89708.1"/>
    </source>
</evidence>
<dbReference type="Proteomes" id="UP000006241">
    <property type="component" value="Unassembled WGS sequence"/>
</dbReference>
<dbReference type="HOGENOM" id="CLU_782806_0_0_10"/>
<proteinExistence type="predicted"/>
<dbReference type="AlphaFoldDB" id="C2G4V7"/>
<evidence type="ECO:0000313" key="2">
    <source>
        <dbReference type="Proteomes" id="UP000006241"/>
    </source>
</evidence>
<accession>C2G4V7</accession>
<comment type="caution">
    <text evidence="1">The sequence shown here is derived from an EMBL/GenBank/DDBJ whole genome shotgun (WGS) entry which is preliminary data.</text>
</comment>
<reference evidence="1 2" key="1">
    <citation type="submission" date="2009-01" db="EMBL/GenBank/DDBJ databases">
        <authorList>
            <person name="Qin X."/>
            <person name="Bachman B."/>
            <person name="Battles P."/>
            <person name="Bell A."/>
            <person name="Bess C."/>
            <person name="Bickham C."/>
            <person name="Chaboub L."/>
            <person name="Chen D."/>
            <person name="Coyle M."/>
            <person name="Deiros D.R."/>
            <person name="Dinh H."/>
            <person name="Forbes L."/>
            <person name="Fowler G."/>
            <person name="Francisco L."/>
            <person name="Fu Q."/>
            <person name="Gubbala S."/>
            <person name="Hale W."/>
            <person name="Han Y."/>
            <person name="Hemphill L."/>
            <person name="Highlander S.K."/>
            <person name="Hirani K."/>
            <person name="Hogues M."/>
            <person name="Jackson L."/>
            <person name="Jakkamsetti A."/>
            <person name="Javaid M."/>
            <person name="Jiang H."/>
            <person name="Korchina V."/>
            <person name="Kovar C."/>
            <person name="Lara F."/>
            <person name="Lee S."/>
            <person name="Mata R."/>
            <person name="Mathew T."/>
            <person name="Moen C."/>
            <person name="Morales K."/>
            <person name="Munidasa M."/>
            <person name="Nazareth L."/>
            <person name="Ngo R."/>
            <person name="Nguyen L."/>
            <person name="Okwuonu G."/>
            <person name="Ongeri F."/>
            <person name="Patil S."/>
            <person name="Petrosino J."/>
            <person name="Pham C."/>
            <person name="Pham P."/>
            <person name="Pu L.-L."/>
            <person name="Puazo M."/>
            <person name="Raj R."/>
            <person name="Reid J."/>
            <person name="Rouhana J."/>
            <person name="Saada N."/>
            <person name="Shang Y."/>
            <person name="Simmons D."/>
            <person name="Thornton R."/>
            <person name="Warren J."/>
            <person name="Weissenberger G."/>
            <person name="Zhang J."/>
            <person name="Zhang L."/>
            <person name="Zhou C."/>
            <person name="Zhu D."/>
            <person name="Muzny D."/>
            <person name="Worley K."/>
            <person name="Gibbs R."/>
        </authorList>
    </citation>
    <scope>NUCLEOTIDE SEQUENCE [LARGE SCALE GENOMIC DNA]</scope>
    <source>
        <strain evidence="1 2">ATCC 33300</strain>
    </source>
</reference>
<gene>
    <name evidence="1" type="ORF">HMPREF0765_4613</name>
</gene>
<dbReference type="RefSeq" id="WP_003004671.1">
    <property type="nucleotide sequence ID" value="NZ_GG668630.1"/>
</dbReference>